<dbReference type="EMBL" id="LFYR01000277">
    <property type="protein sequence ID" value="KMZ74560.1"/>
    <property type="molecule type" value="Genomic_DNA"/>
</dbReference>
<dbReference type="STRING" id="29655.A0A0K9Q280"/>
<organism evidence="2 3">
    <name type="scientific">Zostera marina</name>
    <name type="common">Eelgrass</name>
    <dbReference type="NCBI Taxonomy" id="29655"/>
    <lineage>
        <taxon>Eukaryota</taxon>
        <taxon>Viridiplantae</taxon>
        <taxon>Streptophyta</taxon>
        <taxon>Embryophyta</taxon>
        <taxon>Tracheophyta</taxon>
        <taxon>Spermatophyta</taxon>
        <taxon>Magnoliopsida</taxon>
        <taxon>Liliopsida</taxon>
        <taxon>Zosteraceae</taxon>
        <taxon>Zostera</taxon>
    </lineage>
</organism>
<proteinExistence type="predicted"/>
<dbReference type="PANTHER" id="PTHR37766:SF1">
    <property type="entry name" value="OS01G0897100 PROTEIN"/>
    <property type="match status" value="1"/>
</dbReference>
<accession>A0A0K9Q280</accession>
<comment type="caution">
    <text evidence="2">The sequence shown here is derived from an EMBL/GenBank/DDBJ whole genome shotgun (WGS) entry which is preliminary data.</text>
</comment>
<name>A0A0K9Q280_ZOSMR</name>
<feature type="compositionally biased region" description="Basic residues" evidence="1">
    <location>
        <begin position="431"/>
        <end position="450"/>
    </location>
</feature>
<gene>
    <name evidence="2" type="ORF">ZOSMA_125G00230</name>
</gene>
<dbReference type="PANTHER" id="PTHR37766">
    <property type="entry name" value="OS01G0897100 PROTEIN"/>
    <property type="match status" value="1"/>
</dbReference>
<evidence type="ECO:0000313" key="3">
    <source>
        <dbReference type="Proteomes" id="UP000036987"/>
    </source>
</evidence>
<dbReference type="Proteomes" id="UP000036987">
    <property type="component" value="Unassembled WGS sequence"/>
</dbReference>
<sequence length="512" mass="60843">MVELFLSKTEVNVTDSIKDAVKSRVLLLEKVEKLIWKILSSDGIYESRLWLCNTLSSIRFITPSDQRRLFMNLLRSKQSKRDVASQLLRMIFEKRPVRVGDFVVKKSNMLEKFFQGNPKRILQWFDHFASTSESWHKKGARAISQFSFINRDMCWDELEWKGKHGQSPAVVATKPHYFDYLDVLRTVENFLENVPMFWQSEELAVSVKDGEIFQMDTQFFVNQFIKLMYEDDLEDVWRVLEEFITEENFFSLAQHILIFLDEQELHFFVKSLSKIYSEHPSNNFECTSSWCEILLSEKSSQFIRLDEFHLLNAVISHGRKLLRLVTDEEHTEDRRIIQELLKSSDGSDIVHWSLIKECSEMKVHLAMKLIGIQSWIVHYKLSEECNTKESFESLFSRNRIKFKSMSDYSLIHPDPEEFSEETDSDDDDKYRKVRKKNKRKSKNKNKNKKRRKNYIHDEIDFDGLLDLGTSFRDHSWLLSTDNYSCSWNIVDLPEHLSKHCFAIWMKSVYFQI</sequence>
<dbReference type="AlphaFoldDB" id="A0A0K9Q280"/>
<evidence type="ECO:0000256" key="1">
    <source>
        <dbReference type="SAM" id="MobiDB-lite"/>
    </source>
</evidence>
<feature type="compositionally biased region" description="Acidic residues" evidence="1">
    <location>
        <begin position="416"/>
        <end position="427"/>
    </location>
</feature>
<evidence type="ECO:0000313" key="2">
    <source>
        <dbReference type="EMBL" id="KMZ74560.1"/>
    </source>
</evidence>
<keyword evidence="3" id="KW-1185">Reference proteome</keyword>
<dbReference type="OMA" id="WLCNTIA"/>
<dbReference type="OrthoDB" id="1927237at2759"/>
<feature type="region of interest" description="Disordered" evidence="1">
    <location>
        <begin position="416"/>
        <end position="450"/>
    </location>
</feature>
<protein>
    <submittedName>
        <fullName evidence="2">Uncharacterized protein</fullName>
    </submittedName>
</protein>
<reference evidence="3" key="1">
    <citation type="journal article" date="2016" name="Nature">
        <title>The genome of the seagrass Zostera marina reveals angiosperm adaptation to the sea.</title>
        <authorList>
            <person name="Olsen J.L."/>
            <person name="Rouze P."/>
            <person name="Verhelst B."/>
            <person name="Lin Y.-C."/>
            <person name="Bayer T."/>
            <person name="Collen J."/>
            <person name="Dattolo E."/>
            <person name="De Paoli E."/>
            <person name="Dittami S."/>
            <person name="Maumus F."/>
            <person name="Michel G."/>
            <person name="Kersting A."/>
            <person name="Lauritano C."/>
            <person name="Lohaus R."/>
            <person name="Toepel M."/>
            <person name="Tonon T."/>
            <person name="Vanneste K."/>
            <person name="Amirebrahimi M."/>
            <person name="Brakel J."/>
            <person name="Bostroem C."/>
            <person name="Chovatia M."/>
            <person name="Grimwood J."/>
            <person name="Jenkins J.W."/>
            <person name="Jueterbock A."/>
            <person name="Mraz A."/>
            <person name="Stam W.T."/>
            <person name="Tice H."/>
            <person name="Bornberg-Bauer E."/>
            <person name="Green P.J."/>
            <person name="Pearson G.A."/>
            <person name="Procaccini G."/>
            <person name="Duarte C.M."/>
            <person name="Schmutz J."/>
            <person name="Reusch T.B.H."/>
            <person name="Van de Peer Y."/>
        </authorList>
    </citation>
    <scope>NUCLEOTIDE SEQUENCE [LARGE SCALE GENOMIC DNA]</scope>
    <source>
        <strain evidence="3">cv. Finnish</strain>
    </source>
</reference>